<dbReference type="OrthoDB" id="7567258at2"/>
<gene>
    <name evidence="3" type="ORF">SAMN05216361_2563</name>
</gene>
<feature type="domain" description="DUF6265" evidence="2">
    <location>
        <begin position="44"/>
        <end position="151"/>
    </location>
</feature>
<dbReference type="EMBL" id="FQWD01000004">
    <property type="protein sequence ID" value="SHG61196.1"/>
    <property type="molecule type" value="Genomic_DNA"/>
</dbReference>
<dbReference type="STRING" id="634436.SAMN05216361_2563"/>
<dbReference type="InterPro" id="IPR046232">
    <property type="entry name" value="DUF6265"/>
</dbReference>
<keyword evidence="1" id="KW-0732">Signal</keyword>
<feature type="signal peptide" evidence="1">
    <location>
        <begin position="1"/>
        <end position="19"/>
    </location>
</feature>
<feature type="chain" id="PRO_5012793422" description="DUF6265 domain-containing protein" evidence="1">
    <location>
        <begin position="20"/>
        <end position="171"/>
    </location>
</feature>
<organism evidence="3 4">
    <name type="scientific">Marisediminitalea aggregata</name>
    <dbReference type="NCBI Taxonomy" id="634436"/>
    <lineage>
        <taxon>Bacteria</taxon>
        <taxon>Pseudomonadati</taxon>
        <taxon>Pseudomonadota</taxon>
        <taxon>Gammaproteobacteria</taxon>
        <taxon>Alteromonadales</taxon>
        <taxon>Alteromonadaceae</taxon>
        <taxon>Marisediminitalea</taxon>
    </lineage>
</organism>
<proteinExistence type="predicted"/>
<evidence type="ECO:0000256" key="1">
    <source>
        <dbReference type="SAM" id="SignalP"/>
    </source>
</evidence>
<dbReference type="Pfam" id="PF19780">
    <property type="entry name" value="DUF6265"/>
    <property type="match status" value="1"/>
</dbReference>
<dbReference type="Proteomes" id="UP000184520">
    <property type="component" value="Unassembled WGS sequence"/>
</dbReference>
<dbReference type="RefSeq" id="WP_073323031.1">
    <property type="nucleotide sequence ID" value="NZ_FQWD01000004.1"/>
</dbReference>
<reference evidence="4" key="1">
    <citation type="submission" date="2016-11" db="EMBL/GenBank/DDBJ databases">
        <authorList>
            <person name="Varghese N."/>
            <person name="Submissions S."/>
        </authorList>
    </citation>
    <scope>NUCLEOTIDE SEQUENCE [LARGE SCALE GENOMIC DNA]</scope>
    <source>
        <strain evidence="4">CGMCC 1.8995</strain>
    </source>
</reference>
<evidence type="ECO:0000313" key="4">
    <source>
        <dbReference type="Proteomes" id="UP000184520"/>
    </source>
</evidence>
<dbReference type="AlphaFoldDB" id="A0A1M5L8A0"/>
<keyword evidence="4" id="KW-1185">Reference proteome</keyword>
<accession>A0A1M5L8A0</accession>
<evidence type="ECO:0000313" key="3">
    <source>
        <dbReference type="EMBL" id="SHG61196.1"/>
    </source>
</evidence>
<protein>
    <recommendedName>
        <fullName evidence="2">DUF6265 domain-containing protein</fullName>
    </recommendedName>
</protein>
<sequence>MKALLVVLFACLLTISVQANQPFPNVMQADKHAPSPAATLDSVAWLAGHWRGEAFGGIVEEVWSPPLGDSMMGAFKLVVGDKVQFYEIETIMAVNASLVFRLKHFGNDLTSWEEKEEYMDFPLLKLTQDTAYFNGLTLQRIDENTMNIYVAIEDGGKITEHKFHYKRVSSR</sequence>
<name>A0A1M5L8A0_9ALTE</name>
<evidence type="ECO:0000259" key="2">
    <source>
        <dbReference type="Pfam" id="PF19780"/>
    </source>
</evidence>